<organism evidence="2 3">
    <name type="scientific">Delitschia confertaspora ATCC 74209</name>
    <dbReference type="NCBI Taxonomy" id="1513339"/>
    <lineage>
        <taxon>Eukaryota</taxon>
        <taxon>Fungi</taxon>
        <taxon>Dikarya</taxon>
        <taxon>Ascomycota</taxon>
        <taxon>Pezizomycotina</taxon>
        <taxon>Dothideomycetes</taxon>
        <taxon>Pleosporomycetidae</taxon>
        <taxon>Pleosporales</taxon>
        <taxon>Delitschiaceae</taxon>
        <taxon>Delitschia</taxon>
    </lineage>
</organism>
<protein>
    <submittedName>
        <fullName evidence="2">Alpha/beta-hydrolase</fullName>
    </submittedName>
</protein>
<dbReference type="AlphaFoldDB" id="A0A9P4JP37"/>
<comment type="caution">
    <text evidence="2">The sequence shown here is derived from an EMBL/GenBank/DDBJ whole genome shotgun (WGS) entry which is preliminary data.</text>
</comment>
<evidence type="ECO:0000259" key="1">
    <source>
        <dbReference type="Pfam" id="PF12697"/>
    </source>
</evidence>
<keyword evidence="3" id="KW-1185">Reference proteome</keyword>
<dbReference type="SUPFAM" id="SSF53474">
    <property type="entry name" value="alpha/beta-Hydrolases"/>
    <property type="match status" value="1"/>
</dbReference>
<evidence type="ECO:0000313" key="3">
    <source>
        <dbReference type="Proteomes" id="UP000799536"/>
    </source>
</evidence>
<dbReference type="InterPro" id="IPR029058">
    <property type="entry name" value="AB_hydrolase_fold"/>
</dbReference>
<dbReference type="Proteomes" id="UP000799536">
    <property type="component" value="Unassembled WGS sequence"/>
</dbReference>
<gene>
    <name evidence="2" type="ORF">GQ43DRAFT_461832</name>
</gene>
<dbReference type="InterPro" id="IPR000073">
    <property type="entry name" value="AB_hydrolase_1"/>
</dbReference>
<proteinExistence type="predicted"/>
<name>A0A9P4JP37_9PLEO</name>
<dbReference type="Gene3D" id="3.40.50.1820">
    <property type="entry name" value="alpha/beta hydrolase"/>
    <property type="match status" value="1"/>
</dbReference>
<feature type="domain" description="AB hydrolase-1" evidence="1">
    <location>
        <begin position="45"/>
        <end position="314"/>
    </location>
</feature>
<reference evidence="2" key="1">
    <citation type="journal article" date="2020" name="Stud. Mycol.">
        <title>101 Dothideomycetes genomes: a test case for predicting lifestyles and emergence of pathogens.</title>
        <authorList>
            <person name="Haridas S."/>
            <person name="Albert R."/>
            <person name="Binder M."/>
            <person name="Bloem J."/>
            <person name="Labutti K."/>
            <person name="Salamov A."/>
            <person name="Andreopoulos B."/>
            <person name="Baker S."/>
            <person name="Barry K."/>
            <person name="Bills G."/>
            <person name="Bluhm B."/>
            <person name="Cannon C."/>
            <person name="Castanera R."/>
            <person name="Culley D."/>
            <person name="Daum C."/>
            <person name="Ezra D."/>
            <person name="Gonzalez J."/>
            <person name="Henrissat B."/>
            <person name="Kuo A."/>
            <person name="Liang C."/>
            <person name="Lipzen A."/>
            <person name="Lutzoni F."/>
            <person name="Magnuson J."/>
            <person name="Mondo S."/>
            <person name="Nolan M."/>
            <person name="Ohm R."/>
            <person name="Pangilinan J."/>
            <person name="Park H.-J."/>
            <person name="Ramirez L."/>
            <person name="Alfaro M."/>
            <person name="Sun H."/>
            <person name="Tritt A."/>
            <person name="Yoshinaga Y."/>
            <person name="Zwiers L.-H."/>
            <person name="Turgeon B."/>
            <person name="Goodwin S."/>
            <person name="Spatafora J."/>
            <person name="Crous P."/>
            <person name="Grigoriev I."/>
        </authorList>
    </citation>
    <scope>NUCLEOTIDE SEQUENCE</scope>
    <source>
        <strain evidence="2">ATCC 74209</strain>
    </source>
</reference>
<accession>A0A9P4JP37</accession>
<dbReference type="Pfam" id="PF12697">
    <property type="entry name" value="Abhydrolase_6"/>
    <property type="match status" value="1"/>
</dbReference>
<evidence type="ECO:0000313" key="2">
    <source>
        <dbReference type="EMBL" id="KAF2203103.1"/>
    </source>
</evidence>
<sequence length="348" mass="37887">MNSSAIEIQDAKLNDLGLSKTVVNEEQVCCYSRNLGSVSERNPILLLLHGYPQSSYMWRHVIPLLSPTSPLFVPDLPGYGASAPIQQNDKLSVGKAIVSALKTLIKRSTTVSSLSAIPIVLIGHDRGARVCHRLAVSGVEGISILGACLMDIVPTLTQWAGDPLEITGYFHWPLLANVELAQKMITAYGGDNWCRDMIKRWAGKNDSGFKSLSSDDSLSVYASFFSHPATIKASNEDYAAGATTDVDLQKGDQDNGRRIKCPLLLIYSKDYIGKRFNVPKEWANWVDRSSKIDSFGIGDGIGHFVVEEAPRDTAGAIGGWLEGNWGVSGGLRIVRGGVAYAGERWMWS</sequence>
<dbReference type="OrthoDB" id="408373at2759"/>
<dbReference type="EMBL" id="ML993913">
    <property type="protein sequence ID" value="KAF2203103.1"/>
    <property type="molecule type" value="Genomic_DNA"/>
</dbReference>
<dbReference type="PANTHER" id="PTHR43329">
    <property type="entry name" value="EPOXIDE HYDROLASE"/>
    <property type="match status" value="1"/>
</dbReference>